<proteinExistence type="predicted"/>
<accession>A0A0A9YJU9</accession>
<evidence type="ECO:0000256" key="1">
    <source>
        <dbReference type="SAM" id="MobiDB-lite"/>
    </source>
</evidence>
<name>A0A0A9YJU9_LYGHE</name>
<evidence type="ECO:0000313" key="2">
    <source>
        <dbReference type="EMBL" id="JAG29795.1"/>
    </source>
</evidence>
<protein>
    <submittedName>
        <fullName evidence="2">ARF GTPase-activating protein GIT2</fullName>
    </submittedName>
</protein>
<evidence type="ECO:0000313" key="3">
    <source>
        <dbReference type="EMBL" id="JAQ16988.1"/>
    </source>
</evidence>
<sequence length="101" mass="11683">MPNDFQRFGNARPPQSLNNRIIYRYTDTTNEENDKKEMNVKSQKEYNRDDKAKKNKKLKKQDGKMYAAYSDTSNNDDETGLVIKNVSTVIFNGDGVTPDNR</sequence>
<reference evidence="2" key="1">
    <citation type="journal article" date="2014" name="PLoS ONE">
        <title>Transcriptome-Based Identification of ABC Transporters in the Western Tarnished Plant Bug Lygus hesperus.</title>
        <authorList>
            <person name="Hull J.J."/>
            <person name="Chaney K."/>
            <person name="Geib S.M."/>
            <person name="Fabrick J.A."/>
            <person name="Brent C.S."/>
            <person name="Walsh D."/>
            <person name="Lavine L.C."/>
        </authorList>
    </citation>
    <scope>NUCLEOTIDE SEQUENCE</scope>
</reference>
<organism evidence="2">
    <name type="scientific">Lygus hesperus</name>
    <name type="common">Western plant bug</name>
    <dbReference type="NCBI Taxonomy" id="30085"/>
    <lineage>
        <taxon>Eukaryota</taxon>
        <taxon>Metazoa</taxon>
        <taxon>Ecdysozoa</taxon>
        <taxon>Arthropoda</taxon>
        <taxon>Hexapoda</taxon>
        <taxon>Insecta</taxon>
        <taxon>Pterygota</taxon>
        <taxon>Neoptera</taxon>
        <taxon>Paraneoptera</taxon>
        <taxon>Hemiptera</taxon>
        <taxon>Heteroptera</taxon>
        <taxon>Panheteroptera</taxon>
        <taxon>Cimicomorpha</taxon>
        <taxon>Miridae</taxon>
        <taxon>Mirini</taxon>
        <taxon>Lygus</taxon>
    </lineage>
</organism>
<feature type="compositionally biased region" description="Basic and acidic residues" evidence="1">
    <location>
        <begin position="32"/>
        <end position="52"/>
    </location>
</feature>
<dbReference type="EMBL" id="GDHC01001641">
    <property type="protein sequence ID" value="JAQ16988.1"/>
    <property type="molecule type" value="Transcribed_RNA"/>
</dbReference>
<reference evidence="3" key="3">
    <citation type="journal article" date="2016" name="Gigascience">
        <title>De novo construction of an expanded transcriptome assembly for the western tarnished plant bug, Lygus hesperus.</title>
        <authorList>
            <person name="Tassone E.E."/>
            <person name="Geib S.M."/>
            <person name="Hall B."/>
            <person name="Fabrick J.A."/>
            <person name="Brent C.S."/>
            <person name="Hull J.J."/>
        </authorList>
    </citation>
    <scope>NUCLEOTIDE SEQUENCE</scope>
</reference>
<gene>
    <name evidence="2" type="primary">Git2</name>
    <name evidence="2" type="ORF">CM83_2232</name>
    <name evidence="3" type="ORF">g.97680</name>
</gene>
<dbReference type="AlphaFoldDB" id="A0A0A9YJU9"/>
<reference evidence="2" key="2">
    <citation type="submission" date="2014-07" db="EMBL/GenBank/DDBJ databases">
        <authorList>
            <person name="Hull J."/>
        </authorList>
    </citation>
    <scope>NUCLEOTIDE SEQUENCE</scope>
</reference>
<feature type="region of interest" description="Disordered" evidence="1">
    <location>
        <begin position="29"/>
        <end position="63"/>
    </location>
</feature>
<dbReference type="EMBL" id="GBHO01013809">
    <property type="protein sequence ID" value="JAG29795.1"/>
    <property type="molecule type" value="Transcribed_RNA"/>
</dbReference>